<sequence>MSLKDDLTTETSDQVRGKIIHVLWNRKSTVNLQQNELDWDAYFAYYARECRQALLISQGRYISARTHEDITSTARLIEELNTKDAIKTVLRAKLTKVWPKEQEDEMLEGSIRLAARLLVMLDIGPFPKAFSGRPFLVWDEKSLKDCAQGYFNASSLRDHGDLKLEPLFTARNLCRIGGIEIAWTDNLADHLHFIEGDRKVRIFHHASFLKWQQSQILPKGLAEETLNTLALLFPQSEVETEKWFESMVRSNSDSIHLDRQLVRCGQLRTERRQFADFNFWHDRLVILKQVFDKSRPATMSQWWHDRRNGVQWYTFWVAILVLFLTIFFGLIQSIEGAMQTRTPTSRP</sequence>
<organism evidence="1 2">
    <name type="scientific">Lindgomyces ingoldianus</name>
    <dbReference type="NCBI Taxonomy" id="673940"/>
    <lineage>
        <taxon>Eukaryota</taxon>
        <taxon>Fungi</taxon>
        <taxon>Dikarya</taxon>
        <taxon>Ascomycota</taxon>
        <taxon>Pezizomycotina</taxon>
        <taxon>Dothideomycetes</taxon>
        <taxon>Pleosporomycetidae</taxon>
        <taxon>Pleosporales</taxon>
        <taxon>Lindgomycetaceae</taxon>
        <taxon>Lindgomyces</taxon>
    </lineage>
</organism>
<name>A0ACB6QZK0_9PLEO</name>
<comment type="caution">
    <text evidence="1">The sequence shown here is derived from an EMBL/GenBank/DDBJ whole genome shotgun (WGS) entry which is preliminary data.</text>
</comment>
<protein>
    <submittedName>
        <fullName evidence="1">Uncharacterized protein</fullName>
    </submittedName>
</protein>
<keyword evidence="2" id="KW-1185">Reference proteome</keyword>
<evidence type="ECO:0000313" key="1">
    <source>
        <dbReference type="EMBL" id="KAF2472351.1"/>
    </source>
</evidence>
<dbReference type="EMBL" id="MU003502">
    <property type="protein sequence ID" value="KAF2472351.1"/>
    <property type="molecule type" value="Genomic_DNA"/>
</dbReference>
<proteinExistence type="predicted"/>
<accession>A0ACB6QZK0</accession>
<evidence type="ECO:0000313" key="2">
    <source>
        <dbReference type="Proteomes" id="UP000799755"/>
    </source>
</evidence>
<reference evidence="1" key="1">
    <citation type="journal article" date="2020" name="Stud. Mycol.">
        <title>101 Dothideomycetes genomes: a test case for predicting lifestyles and emergence of pathogens.</title>
        <authorList>
            <person name="Haridas S."/>
            <person name="Albert R."/>
            <person name="Binder M."/>
            <person name="Bloem J."/>
            <person name="Labutti K."/>
            <person name="Salamov A."/>
            <person name="Andreopoulos B."/>
            <person name="Baker S."/>
            <person name="Barry K."/>
            <person name="Bills G."/>
            <person name="Bluhm B."/>
            <person name="Cannon C."/>
            <person name="Castanera R."/>
            <person name="Culley D."/>
            <person name="Daum C."/>
            <person name="Ezra D."/>
            <person name="Gonzalez J."/>
            <person name="Henrissat B."/>
            <person name="Kuo A."/>
            <person name="Liang C."/>
            <person name="Lipzen A."/>
            <person name="Lutzoni F."/>
            <person name="Magnuson J."/>
            <person name="Mondo S."/>
            <person name="Nolan M."/>
            <person name="Ohm R."/>
            <person name="Pangilinan J."/>
            <person name="Park H.-J."/>
            <person name="Ramirez L."/>
            <person name="Alfaro M."/>
            <person name="Sun H."/>
            <person name="Tritt A."/>
            <person name="Yoshinaga Y."/>
            <person name="Zwiers L.-H."/>
            <person name="Turgeon B."/>
            <person name="Goodwin S."/>
            <person name="Spatafora J."/>
            <person name="Crous P."/>
            <person name="Grigoriev I."/>
        </authorList>
    </citation>
    <scope>NUCLEOTIDE SEQUENCE</scope>
    <source>
        <strain evidence="1">ATCC 200398</strain>
    </source>
</reference>
<dbReference type="Proteomes" id="UP000799755">
    <property type="component" value="Unassembled WGS sequence"/>
</dbReference>
<gene>
    <name evidence="1" type="ORF">BDR25DRAFT_341803</name>
</gene>